<dbReference type="PANTHER" id="PTHR30026">
    <property type="entry name" value="OUTER MEMBRANE PROTEIN TOLC"/>
    <property type="match status" value="1"/>
</dbReference>
<keyword evidence="8" id="KW-0732">Signal</keyword>
<keyword evidence="10" id="KW-1185">Reference proteome</keyword>
<sequence length="443" mass="48980">MRSHLPLPASAASQAALILALALLTAPVAQADTALPTPLSLESALSLASAAHPERALARSALARAQAETRRAHAADGARLDARLDARYINPPPASPYPEHNDSSAALVLNQPLYDFGRSRARDRAAEAGLEAARHAQKETLARQRLEIMRRFFDVLLADQRFAEANEAMAVAYVDFDRARDRNKLGQISDIELLAREDAYQAARSRRYADEAAQRTSRALLAAAMGRPDTLPEQLIPPHLAGIDRQPPDYEALLARALRDNPALAALRARLARAQSRLAERQAEGNPRLGLELRATRYARDFGTRDPFSAGLVLEVPLYSGGRVDADSDLARAEVSRARAEASRYEYRLRQAILETWQRLLTLKARAEALAVQTDYRDLYLDRSRALYDLQLKTDLGDAMVQQSATRSRLMANRFERALAWETLATLTGDTHLEPIGQPEHKP</sequence>
<dbReference type="RefSeq" id="WP_052064586.1">
    <property type="nucleotide sequence ID" value="NZ_JQSG02000003.1"/>
</dbReference>
<evidence type="ECO:0000256" key="8">
    <source>
        <dbReference type="SAM" id="SignalP"/>
    </source>
</evidence>
<dbReference type="PANTHER" id="PTHR30026:SF20">
    <property type="entry name" value="OUTER MEMBRANE PROTEIN TOLC"/>
    <property type="match status" value="1"/>
</dbReference>
<name>A0A1A6C501_9GAMM</name>
<keyword evidence="5" id="KW-0812">Transmembrane</keyword>
<comment type="subcellular location">
    <subcellularLocation>
        <location evidence="1">Cell outer membrane</location>
    </subcellularLocation>
</comment>
<dbReference type="GO" id="GO:0015562">
    <property type="term" value="F:efflux transmembrane transporter activity"/>
    <property type="evidence" value="ECO:0007669"/>
    <property type="project" value="InterPro"/>
</dbReference>
<evidence type="ECO:0000313" key="9">
    <source>
        <dbReference type="EMBL" id="OBS09638.1"/>
    </source>
</evidence>
<evidence type="ECO:0008006" key="11">
    <source>
        <dbReference type="Google" id="ProtNLM"/>
    </source>
</evidence>
<dbReference type="GO" id="GO:1990281">
    <property type="term" value="C:efflux pump complex"/>
    <property type="evidence" value="ECO:0007669"/>
    <property type="project" value="TreeGrafter"/>
</dbReference>
<dbReference type="SUPFAM" id="SSF56954">
    <property type="entry name" value="Outer membrane efflux proteins (OEP)"/>
    <property type="match status" value="1"/>
</dbReference>
<dbReference type="InterPro" id="IPR051906">
    <property type="entry name" value="TolC-like"/>
</dbReference>
<reference evidence="9 10" key="1">
    <citation type="journal article" date="2014" name="Genome Announc.">
        <title>Draft Genome Sequence of the Iron-Oxidizing, Acidophilic, and Halotolerant 'Thiobacillus prosperus' Type Strain DSM 5130.</title>
        <authorList>
            <person name="Ossandon F.J."/>
            <person name="Cardenas J.P."/>
            <person name="Corbett M."/>
            <person name="Quatrini R."/>
            <person name="Holmes D.S."/>
            <person name="Watkin E."/>
        </authorList>
    </citation>
    <scope>NUCLEOTIDE SEQUENCE [LARGE SCALE GENOMIC DNA]</scope>
    <source>
        <strain evidence="9 10">DSM 5130</strain>
    </source>
</reference>
<keyword evidence="3" id="KW-0813">Transport</keyword>
<feature type="chain" id="PRO_5008509311" description="Transporter" evidence="8">
    <location>
        <begin position="32"/>
        <end position="443"/>
    </location>
</feature>
<keyword evidence="6" id="KW-0472">Membrane</keyword>
<feature type="signal peptide" evidence="8">
    <location>
        <begin position="1"/>
        <end position="31"/>
    </location>
</feature>
<evidence type="ECO:0000256" key="5">
    <source>
        <dbReference type="ARBA" id="ARBA00022692"/>
    </source>
</evidence>
<evidence type="ECO:0000313" key="10">
    <source>
        <dbReference type="Proteomes" id="UP000029273"/>
    </source>
</evidence>
<keyword evidence="4" id="KW-1134">Transmembrane beta strand</keyword>
<dbReference type="GO" id="GO:0015288">
    <property type="term" value="F:porin activity"/>
    <property type="evidence" value="ECO:0007669"/>
    <property type="project" value="TreeGrafter"/>
</dbReference>
<comment type="caution">
    <text evidence="9">The sequence shown here is derived from an EMBL/GenBank/DDBJ whole genome shotgun (WGS) entry which is preliminary data.</text>
</comment>
<dbReference type="AlphaFoldDB" id="A0A1A6C501"/>
<proteinExistence type="inferred from homology"/>
<evidence type="ECO:0000256" key="1">
    <source>
        <dbReference type="ARBA" id="ARBA00004442"/>
    </source>
</evidence>
<evidence type="ECO:0000256" key="7">
    <source>
        <dbReference type="ARBA" id="ARBA00023237"/>
    </source>
</evidence>
<dbReference type="GO" id="GO:0009279">
    <property type="term" value="C:cell outer membrane"/>
    <property type="evidence" value="ECO:0007669"/>
    <property type="project" value="UniProtKB-SubCell"/>
</dbReference>
<evidence type="ECO:0000256" key="2">
    <source>
        <dbReference type="ARBA" id="ARBA00007613"/>
    </source>
</evidence>
<dbReference type="Proteomes" id="UP000029273">
    <property type="component" value="Unassembled WGS sequence"/>
</dbReference>
<evidence type="ECO:0000256" key="3">
    <source>
        <dbReference type="ARBA" id="ARBA00022448"/>
    </source>
</evidence>
<gene>
    <name evidence="9" type="ORF">Thpro_021966</name>
</gene>
<dbReference type="InterPro" id="IPR003423">
    <property type="entry name" value="OMP_efflux"/>
</dbReference>
<dbReference type="Pfam" id="PF02321">
    <property type="entry name" value="OEP"/>
    <property type="match status" value="1"/>
</dbReference>
<evidence type="ECO:0000256" key="4">
    <source>
        <dbReference type="ARBA" id="ARBA00022452"/>
    </source>
</evidence>
<dbReference type="EMBL" id="JQSG02000003">
    <property type="protein sequence ID" value="OBS09638.1"/>
    <property type="molecule type" value="Genomic_DNA"/>
</dbReference>
<accession>A0A1A6C501</accession>
<comment type="similarity">
    <text evidence="2">Belongs to the outer membrane factor (OMF) (TC 1.B.17) family.</text>
</comment>
<organism evidence="9 10">
    <name type="scientific">Acidihalobacter prosperus</name>
    <dbReference type="NCBI Taxonomy" id="160660"/>
    <lineage>
        <taxon>Bacteria</taxon>
        <taxon>Pseudomonadati</taxon>
        <taxon>Pseudomonadota</taxon>
        <taxon>Gammaproteobacteria</taxon>
        <taxon>Chromatiales</taxon>
        <taxon>Ectothiorhodospiraceae</taxon>
        <taxon>Acidihalobacter</taxon>
    </lineage>
</organism>
<keyword evidence="7" id="KW-0998">Cell outer membrane</keyword>
<dbReference type="OrthoDB" id="9786815at2"/>
<evidence type="ECO:0000256" key="6">
    <source>
        <dbReference type="ARBA" id="ARBA00023136"/>
    </source>
</evidence>
<dbReference type="Gene3D" id="1.20.1600.10">
    <property type="entry name" value="Outer membrane efflux proteins (OEP)"/>
    <property type="match status" value="1"/>
</dbReference>
<protein>
    <recommendedName>
        <fullName evidence="11">Transporter</fullName>
    </recommendedName>
</protein>